<dbReference type="RefSeq" id="WP_345212030.1">
    <property type="nucleotide sequence ID" value="NZ_BAABFT010000008.1"/>
</dbReference>
<keyword evidence="2" id="KW-1185">Reference proteome</keyword>
<name>A0ABP8GN94_9SPHI</name>
<proteinExistence type="predicted"/>
<organism evidence="1 2">
    <name type="scientific">Mucilaginibacter gynuensis</name>
    <dbReference type="NCBI Taxonomy" id="1302236"/>
    <lineage>
        <taxon>Bacteria</taxon>
        <taxon>Pseudomonadati</taxon>
        <taxon>Bacteroidota</taxon>
        <taxon>Sphingobacteriia</taxon>
        <taxon>Sphingobacteriales</taxon>
        <taxon>Sphingobacteriaceae</taxon>
        <taxon>Mucilaginibacter</taxon>
    </lineage>
</organism>
<gene>
    <name evidence="1" type="ORF">GCM10023149_30940</name>
</gene>
<reference evidence="2" key="1">
    <citation type="journal article" date="2019" name="Int. J. Syst. Evol. Microbiol.">
        <title>The Global Catalogue of Microorganisms (GCM) 10K type strain sequencing project: providing services to taxonomists for standard genome sequencing and annotation.</title>
        <authorList>
            <consortium name="The Broad Institute Genomics Platform"/>
            <consortium name="The Broad Institute Genome Sequencing Center for Infectious Disease"/>
            <person name="Wu L."/>
            <person name="Ma J."/>
        </authorList>
    </citation>
    <scope>NUCLEOTIDE SEQUENCE [LARGE SCALE GENOMIC DNA]</scope>
    <source>
        <strain evidence="2">JCM 17705</strain>
    </source>
</reference>
<protein>
    <submittedName>
        <fullName evidence="1">Uncharacterized protein</fullName>
    </submittedName>
</protein>
<dbReference type="EMBL" id="BAABFT010000008">
    <property type="protein sequence ID" value="GAA4327505.1"/>
    <property type="molecule type" value="Genomic_DNA"/>
</dbReference>
<evidence type="ECO:0000313" key="2">
    <source>
        <dbReference type="Proteomes" id="UP001500582"/>
    </source>
</evidence>
<accession>A0ABP8GN94</accession>
<dbReference type="Proteomes" id="UP001500582">
    <property type="component" value="Unassembled WGS sequence"/>
</dbReference>
<comment type="caution">
    <text evidence="1">The sequence shown here is derived from an EMBL/GenBank/DDBJ whole genome shotgun (WGS) entry which is preliminary data.</text>
</comment>
<sequence>MAKDYLIRLSVYPYIRKYLLFHYSEPFFVTENGFAPAFIYNALEHMPKVNPADVRKKDKIIYGEFIGVLVGEGTLRKKGSLVSSDNVKRFNSVVADLLHEEMYRLITQLKKAGYQVDETIREFQAMYGFTEDELPFENLKRWYYRERMRLDERAKERREVHPQFTLNFFEEAKQHPEITTAILNQSPLNLLFAS</sequence>
<evidence type="ECO:0000313" key="1">
    <source>
        <dbReference type="EMBL" id="GAA4327505.1"/>
    </source>
</evidence>